<feature type="domain" description="FAD-binding" evidence="12">
    <location>
        <begin position="6"/>
        <end position="343"/>
    </location>
</feature>
<dbReference type="FunFam" id="3.50.50.60:FF:000129">
    <property type="entry name" value="Kynurenine 3-monooxygenase"/>
    <property type="match status" value="1"/>
</dbReference>
<dbReference type="GO" id="GO:0071949">
    <property type="term" value="F:FAD binding"/>
    <property type="evidence" value="ECO:0007669"/>
    <property type="project" value="InterPro"/>
</dbReference>
<dbReference type="EMBL" id="WTXG01000003">
    <property type="protein sequence ID" value="KAI0306521.1"/>
    <property type="molecule type" value="Genomic_DNA"/>
</dbReference>
<keyword evidence="11" id="KW-1133">Transmembrane helix</keyword>
<keyword evidence="10" id="KW-1000">Mitochondrion outer membrane</keyword>
<feature type="transmembrane region" description="Helical" evidence="11">
    <location>
        <begin position="470"/>
        <end position="495"/>
    </location>
</feature>
<dbReference type="EC" id="1.14.13.9" evidence="10"/>
<dbReference type="InterPro" id="IPR027545">
    <property type="entry name" value="Kynurenine_monooxygenase"/>
</dbReference>
<protein>
    <recommendedName>
        <fullName evidence="10">Kynurenine 3-monooxygenase</fullName>
        <ecNumber evidence="10">1.14.13.9</ecNumber>
    </recommendedName>
    <alternativeName>
        <fullName evidence="10">Biosynthesis of nicotinic acid protein 4</fullName>
    </alternativeName>
    <alternativeName>
        <fullName evidence="10">Kynurenine 3-hydroxylase</fullName>
    </alternativeName>
</protein>
<dbReference type="GO" id="GO:0034354">
    <property type="term" value="P:'de novo' NAD+ biosynthetic process from L-tryptophan"/>
    <property type="evidence" value="ECO:0007669"/>
    <property type="project" value="UniProtKB-UniRule"/>
</dbReference>
<keyword evidence="10 11" id="KW-0472">Membrane</keyword>
<dbReference type="GO" id="GO:0006569">
    <property type="term" value="P:L-tryptophan catabolic process"/>
    <property type="evidence" value="ECO:0007669"/>
    <property type="project" value="UniProtKB-UniRule"/>
</dbReference>
<comment type="similarity">
    <text evidence="10">Belongs to the aromatic-ring hydroxylase family. KMO subfamily.</text>
</comment>
<dbReference type="PRINTS" id="PR00420">
    <property type="entry name" value="RNGMNOXGNASE"/>
</dbReference>
<dbReference type="PANTHER" id="PTHR46028:SF2">
    <property type="entry name" value="KYNURENINE 3-MONOOXYGENASE"/>
    <property type="match status" value="1"/>
</dbReference>
<keyword evidence="6 10" id="KW-0560">Oxidoreductase</keyword>
<dbReference type="GO" id="GO:0004502">
    <property type="term" value="F:kynurenine 3-monooxygenase activity"/>
    <property type="evidence" value="ECO:0007669"/>
    <property type="project" value="UniProtKB-UniRule"/>
</dbReference>
<reference evidence="13" key="1">
    <citation type="journal article" date="2022" name="New Phytol.">
        <title>Evolutionary transition to the ectomycorrhizal habit in the genomes of a hyperdiverse lineage of mushroom-forming fungi.</title>
        <authorList>
            <person name="Looney B."/>
            <person name="Miyauchi S."/>
            <person name="Morin E."/>
            <person name="Drula E."/>
            <person name="Courty P.E."/>
            <person name="Kohler A."/>
            <person name="Kuo A."/>
            <person name="LaButti K."/>
            <person name="Pangilinan J."/>
            <person name="Lipzen A."/>
            <person name="Riley R."/>
            <person name="Andreopoulos W."/>
            <person name="He G."/>
            <person name="Johnson J."/>
            <person name="Nolan M."/>
            <person name="Tritt A."/>
            <person name="Barry K.W."/>
            <person name="Grigoriev I.V."/>
            <person name="Nagy L.G."/>
            <person name="Hibbett D."/>
            <person name="Henrissat B."/>
            <person name="Matheny P.B."/>
            <person name="Labbe J."/>
            <person name="Martin F.M."/>
        </authorList>
    </citation>
    <scope>NUCLEOTIDE SEQUENCE</scope>
    <source>
        <strain evidence="13">BPL690</strain>
    </source>
</reference>
<dbReference type="AlphaFoldDB" id="A0AAD4M9Z8"/>
<name>A0AAD4M9Z8_9AGAM</name>
<keyword evidence="4 10" id="KW-0274">FAD</keyword>
<keyword evidence="8 10" id="KW-0496">Mitochondrion</keyword>
<dbReference type="HAMAP" id="MF_01971">
    <property type="entry name" value="Kynurenine_monooxygenase"/>
    <property type="match status" value="1"/>
</dbReference>
<evidence type="ECO:0000256" key="10">
    <source>
        <dbReference type="HAMAP-Rule" id="MF_03018"/>
    </source>
</evidence>
<organism evidence="13 14">
    <name type="scientific">Multifurca ochricompacta</name>
    <dbReference type="NCBI Taxonomy" id="376703"/>
    <lineage>
        <taxon>Eukaryota</taxon>
        <taxon>Fungi</taxon>
        <taxon>Dikarya</taxon>
        <taxon>Basidiomycota</taxon>
        <taxon>Agaricomycotina</taxon>
        <taxon>Agaricomycetes</taxon>
        <taxon>Russulales</taxon>
        <taxon>Russulaceae</taxon>
        <taxon>Multifurca</taxon>
    </lineage>
</organism>
<evidence type="ECO:0000313" key="14">
    <source>
        <dbReference type="Proteomes" id="UP001203297"/>
    </source>
</evidence>
<comment type="caution">
    <text evidence="13">The sequence shown here is derived from an EMBL/GenBank/DDBJ whole genome shotgun (WGS) entry which is preliminary data.</text>
</comment>
<keyword evidence="7 10" id="KW-0503">Monooxygenase</keyword>
<dbReference type="Pfam" id="PF01494">
    <property type="entry name" value="FAD_binding_3"/>
    <property type="match status" value="1"/>
</dbReference>
<proteinExistence type="inferred from homology"/>
<sequence length="502" mass="55741">MTRKLVVVGAGPVGCLAAVSFAKMGWSVDIYETRPDMRLPSSQAAAQQRSINLAISSRGIAAMQAIDSAAASRFLDNVIPMRGRMIHDSDGNLDSQPYDRNGQCINSIDRALLNLGLLDEALAVNSVHVFFQHKIVSINFQGRVISILDVGTGKEFERGFDLCIGADGSYSIVRRQLMRVIRMDFQQEYIPHEYIELKIPAGRDNCNNPYFLLDPNHLHIWPRHSFMLIALPNKVSYLPSHDKSFTCTLFAPTTEFEKLSCDDQVLSWFMAHFSDALELIGTEGLLNSFQRNPRNPLISIKAKPYHYKDRAIILGDAAHSMVPFYGQGLNCGLEDVRILTALLHEAGVDPTTAQDPDSFDLRLAGALSRYSESRHGDLVAINDLAMNNYEEMRHSVTTLAHRLRRVVDNLLFSLTSRTPVTLASLGTFPAGVTFPSRTPQGWVPLYTMVTFRPDISYSSAKRKATEQSRVIANVGIVGSVALGIVSAGVAWMAFFHRTRSYS</sequence>
<evidence type="ECO:0000256" key="3">
    <source>
        <dbReference type="ARBA" id="ARBA00022642"/>
    </source>
</evidence>
<dbReference type="SUPFAM" id="SSF51905">
    <property type="entry name" value="FAD/NAD(P)-binding domain"/>
    <property type="match status" value="1"/>
</dbReference>
<keyword evidence="5 10" id="KW-0521">NADP</keyword>
<comment type="cofactor">
    <cofactor evidence="1 10">
        <name>FAD</name>
        <dbReference type="ChEBI" id="CHEBI:57692"/>
    </cofactor>
</comment>
<keyword evidence="11" id="KW-0812">Transmembrane</keyword>
<dbReference type="PANTHER" id="PTHR46028">
    <property type="entry name" value="KYNURENINE 3-MONOOXYGENASE"/>
    <property type="match status" value="1"/>
</dbReference>
<evidence type="ECO:0000256" key="8">
    <source>
        <dbReference type="ARBA" id="ARBA00023128"/>
    </source>
</evidence>
<gene>
    <name evidence="10" type="primary">BNA4</name>
    <name evidence="13" type="ORF">B0F90DRAFT_767879</name>
</gene>
<dbReference type="GO" id="GO:0019805">
    <property type="term" value="P:quinolinate biosynthetic process"/>
    <property type="evidence" value="ECO:0007669"/>
    <property type="project" value="UniProtKB-UniRule"/>
</dbReference>
<dbReference type="InterPro" id="IPR036188">
    <property type="entry name" value="FAD/NAD-bd_sf"/>
</dbReference>
<keyword evidence="14" id="KW-1185">Reference proteome</keyword>
<evidence type="ECO:0000256" key="1">
    <source>
        <dbReference type="ARBA" id="ARBA00001974"/>
    </source>
</evidence>
<keyword evidence="3 10" id="KW-0662">Pyridine nucleotide biosynthesis</keyword>
<evidence type="ECO:0000256" key="4">
    <source>
        <dbReference type="ARBA" id="ARBA00022827"/>
    </source>
</evidence>
<dbReference type="GO" id="GO:0043420">
    <property type="term" value="P:anthranilate metabolic process"/>
    <property type="evidence" value="ECO:0007669"/>
    <property type="project" value="UniProtKB-UniRule"/>
</dbReference>
<evidence type="ECO:0000256" key="6">
    <source>
        <dbReference type="ARBA" id="ARBA00023002"/>
    </source>
</evidence>
<dbReference type="Proteomes" id="UP001203297">
    <property type="component" value="Unassembled WGS sequence"/>
</dbReference>
<evidence type="ECO:0000313" key="13">
    <source>
        <dbReference type="EMBL" id="KAI0306521.1"/>
    </source>
</evidence>
<evidence type="ECO:0000256" key="2">
    <source>
        <dbReference type="ARBA" id="ARBA00022630"/>
    </source>
</evidence>
<accession>A0AAD4M9Z8</accession>
<evidence type="ECO:0000256" key="11">
    <source>
        <dbReference type="SAM" id="Phobius"/>
    </source>
</evidence>
<comment type="function">
    <text evidence="10">Catalyzes the hydroxylation of L-kynurenine (L-Kyn) to form 3-hydroxy-L-kynurenine (L-3OHKyn). Required for synthesis of quinolinic acid.</text>
</comment>
<keyword evidence="2 10" id="KW-0285">Flavoprotein</keyword>
<comment type="pathway">
    <text evidence="10">Cofactor biosynthesis; NAD(+) biosynthesis; quinolinate from L-kynurenine: step 1/3.</text>
</comment>
<dbReference type="Gene3D" id="3.50.50.60">
    <property type="entry name" value="FAD/NAD(P)-binding domain"/>
    <property type="match status" value="1"/>
</dbReference>
<evidence type="ECO:0000256" key="7">
    <source>
        <dbReference type="ARBA" id="ARBA00023033"/>
    </source>
</evidence>
<comment type="subcellular location">
    <subcellularLocation>
        <location evidence="10">Mitochondrion outer membrane</location>
    </subcellularLocation>
</comment>
<dbReference type="GO" id="GO:0005741">
    <property type="term" value="C:mitochondrial outer membrane"/>
    <property type="evidence" value="ECO:0007669"/>
    <property type="project" value="UniProtKB-SubCell"/>
</dbReference>
<dbReference type="GO" id="GO:0070189">
    <property type="term" value="P:kynurenine metabolic process"/>
    <property type="evidence" value="ECO:0007669"/>
    <property type="project" value="TreeGrafter"/>
</dbReference>
<evidence type="ECO:0000259" key="12">
    <source>
        <dbReference type="Pfam" id="PF01494"/>
    </source>
</evidence>
<comment type="catalytic activity">
    <reaction evidence="9 10">
        <text>L-kynurenine + NADPH + O2 + H(+) = 3-hydroxy-L-kynurenine + NADP(+) + H2O</text>
        <dbReference type="Rhea" id="RHEA:20545"/>
        <dbReference type="ChEBI" id="CHEBI:15377"/>
        <dbReference type="ChEBI" id="CHEBI:15378"/>
        <dbReference type="ChEBI" id="CHEBI:15379"/>
        <dbReference type="ChEBI" id="CHEBI:57783"/>
        <dbReference type="ChEBI" id="CHEBI:57959"/>
        <dbReference type="ChEBI" id="CHEBI:58125"/>
        <dbReference type="ChEBI" id="CHEBI:58349"/>
        <dbReference type="EC" id="1.14.13.9"/>
    </reaction>
</comment>
<evidence type="ECO:0000256" key="9">
    <source>
        <dbReference type="ARBA" id="ARBA00047818"/>
    </source>
</evidence>
<evidence type="ECO:0000256" key="5">
    <source>
        <dbReference type="ARBA" id="ARBA00022857"/>
    </source>
</evidence>
<dbReference type="InterPro" id="IPR002938">
    <property type="entry name" value="FAD-bd"/>
</dbReference>